<evidence type="ECO:0000313" key="4">
    <source>
        <dbReference type="Proteomes" id="UP000094291"/>
    </source>
</evidence>
<evidence type="ECO:0000259" key="2">
    <source>
        <dbReference type="Pfam" id="PF01266"/>
    </source>
</evidence>
<dbReference type="SUPFAM" id="SSF51905">
    <property type="entry name" value="FAD/NAD(P)-binding domain"/>
    <property type="match status" value="1"/>
</dbReference>
<accession>A0A1E2V8E2</accession>
<dbReference type="RefSeq" id="WP_068997673.1">
    <property type="nucleotide sequence ID" value="NZ_MDTQ01000001.1"/>
</dbReference>
<dbReference type="PANTHER" id="PTHR13847">
    <property type="entry name" value="SARCOSINE DEHYDROGENASE-RELATED"/>
    <property type="match status" value="1"/>
</dbReference>
<reference evidence="3 4" key="1">
    <citation type="submission" date="2016-08" db="EMBL/GenBank/DDBJ databases">
        <authorList>
            <person name="Seilhamer J.J."/>
        </authorList>
    </citation>
    <scope>NUCLEOTIDE SEQUENCE [LARGE SCALE GENOMIC DNA]</scope>
    <source>
        <strain evidence="3 4">PH27A</strain>
    </source>
</reference>
<dbReference type="GO" id="GO:0005737">
    <property type="term" value="C:cytoplasm"/>
    <property type="evidence" value="ECO:0007669"/>
    <property type="project" value="TreeGrafter"/>
</dbReference>
<evidence type="ECO:0000313" key="3">
    <source>
        <dbReference type="EMBL" id="ODC03257.1"/>
    </source>
</evidence>
<dbReference type="Gene3D" id="3.30.9.10">
    <property type="entry name" value="D-Amino Acid Oxidase, subunit A, domain 2"/>
    <property type="match status" value="1"/>
</dbReference>
<dbReference type="Proteomes" id="UP000094291">
    <property type="component" value="Unassembled WGS sequence"/>
</dbReference>
<dbReference type="InterPro" id="IPR006076">
    <property type="entry name" value="FAD-dep_OxRdtase"/>
</dbReference>
<gene>
    <name evidence="3" type="ORF">BFW38_06570</name>
</gene>
<proteinExistence type="predicted"/>
<name>A0A1E2V8E2_9GAMM</name>
<organism evidence="3 4">
    <name type="scientific">Terasakiispira papahanaumokuakeensis</name>
    <dbReference type="NCBI Taxonomy" id="197479"/>
    <lineage>
        <taxon>Bacteria</taxon>
        <taxon>Pseudomonadati</taxon>
        <taxon>Pseudomonadota</taxon>
        <taxon>Gammaproteobacteria</taxon>
        <taxon>Oceanospirillales</taxon>
        <taxon>Terasakiispira</taxon>
    </lineage>
</organism>
<dbReference type="EMBL" id="MDTQ01000001">
    <property type="protein sequence ID" value="ODC03257.1"/>
    <property type="molecule type" value="Genomic_DNA"/>
</dbReference>
<feature type="domain" description="FAD dependent oxidoreductase" evidence="2">
    <location>
        <begin position="6"/>
        <end position="393"/>
    </location>
</feature>
<dbReference type="OrthoDB" id="9805337at2"/>
<dbReference type="InterPro" id="IPR036188">
    <property type="entry name" value="FAD/NAD-bd_sf"/>
</dbReference>
<dbReference type="GO" id="GO:0016491">
    <property type="term" value="F:oxidoreductase activity"/>
    <property type="evidence" value="ECO:0007669"/>
    <property type="project" value="UniProtKB-KW"/>
</dbReference>
<keyword evidence="4" id="KW-1185">Reference proteome</keyword>
<dbReference type="STRING" id="197479.BFW38_06570"/>
<dbReference type="Gene3D" id="3.50.50.60">
    <property type="entry name" value="FAD/NAD(P)-binding domain"/>
    <property type="match status" value="2"/>
</dbReference>
<comment type="caution">
    <text evidence="3">The sequence shown here is derived from an EMBL/GenBank/DDBJ whole genome shotgun (WGS) entry which is preliminary data.</text>
</comment>
<dbReference type="PANTHER" id="PTHR13847:SF289">
    <property type="entry name" value="GLYCINE OXIDASE"/>
    <property type="match status" value="1"/>
</dbReference>
<evidence type="ECO:0000256" key="1">
    <source>
        <dbReference type="ARBA" id="ARBA00023002"/>
    </source>
</evidence>
<protein>
    <submittedName>
        <fullName evidence="3">Amino acid dehydrogenase</fullName>
    </submittedName>
</protein>
<dbReference type="Pfam" id="PF01266">
    <property type="entry name" value="DAO"/>
    <property type="match status" value="1"/>
</dbReference>
<dbReference type="SUPFAM" id="SSF54373">
    <property type="entry name" value="FAD-linked reductases, C-terminal domain"/>
    <property type="match status" value="1"/>
</dbReference>
<sequence>MQRHTLVVGAGMVGVSIAWHLQQRGHKVTLIDRRSPGDETSFGNAGIIQREAVAPYAFPHDIGTLLRVLPNRSVDIRYRPSGMWHSASPLYHYWRNAFPDRYRKIVPAYAALIMRSTEAHDRMIKASGAEHLVEKKGWLQLFRTHKAWDQALADAQSYAKDYGVEYARIDRSELDRMQPGLSSAVMGAIHWQNSWTVKFPGDLVKAYAHAFEQMGGQYQQTELKALHKTTQGWSATTSTDTINADDVVIALGPWAGDYLKPLGYHLPLFVKRGYHMHYQQPSDQPLQYWIMDSEIGYLLEPMTSGIRLTTGAELADRDDQPHYDQLTAAETEARSLFNIGERVDAQPWKGARPCTPDMKPIIGPTPKHPGLWLAFGHAHQGFTLGPATGELLAMMMAGETPPIDMTPYSVTRFL</sequence>
<dbReference type="AlphaFoldDB" id="A0A1E2V8E2"/>
<keyword evidence="1" id="KW-0560">Oxidoreductase</keyword>